<keyword evidence="5" id="KW-0808">Transferase</keyword>
<comment type="catalytic activity">
    <reaction evidence="1">
        <text>ATP + protein L-histidine = ADP + protein N-phospho-L-histidine.</text>
        <dbReference type="EC" id="2.7.13.3"/>
    </reaction>
</comment>
<keyword evidence="7" id="KW-0418">Kinase</keyword>
<keyword evidence="13" id="KW-0067">ATP-binding</keyword>
<keyword evidence="4" id="KW-0597">Phosphoprotein</keyword>
<sequence length="394" mass="42362">MTTTHGRPRRRPHLTARARLTLLYAGLFALSGAAVATVIMTLTFTPVTPDGTPSKVTELRKATAIPSGKPTPSLAELNRAEEQIRVKEAARRELRDRIVGSSVIAIGAMTLASAGLGWLMAGRVLRPVHVVSDTARRLSQRNLDQRIPVSGPHDEMRELAETFNSMLDRLETAFEAQRRFAANASHELRGPMTTSRTLVEVAAATPGASPDLGVLAGQLKQVLSRQDRIVEGLLALARSEHGTTTLQPVRLDLLARDALDRRAAELAERSISVRAELRAGTVSGDPTLLELLVDNLVRNAVRHNHSEGVVWVRTDGPTILVENTGDPVSDERLRELVEPFRRGRQDRVYGSGGAGLGLAIVDAVSRAHGGRFTLAPRPGGGVRALVTGPADISA</sequence>
<dbReference type="InterPro" id="IPR036890">
    <property type="entry name" value="HATPase_C_sf"/>
</dbReference>
<dbReference type="InterPro" id="IPR005467">
    <property type="entry name" value="His_kinase_dom"/>
</dbReference>
<dbReference type="PANTHER" id="PTHR45436">
    <property type="entry name" value="SENSOR HISTIDINE KINASE YKOH"/>
    <property type="match status" value="1"/>
</dbReference>
<feature type="domain" description="HAMP" evidence="12">
    <location>
        <begin position="122"/>
        <end position="175"/>
    </location>
</feature>
<dbReference type="EMBL" id="JBHSPR010000017">
    <property type="protein sequence ID" value="MFC6018751.1"/>
    <property type="molecule type" value="Genomic_DNA"/>
</dbReference>
<keyword evidence="10" id="KW-0472">Membrane</keyword>
<dbReference type="Gene3D" id="3.30.565.10">
    <property type="entry name" value="Histidine kinase-like ATPase, C-terminal domain"/>
    <property type="match status" value="1"/>
</dbReference>
<evidence type="ECO:0000256" key="6">
    <source>
        <dbReference type="ARBA" id="ARBA00022692"/>
    </source>
</evidence>
<dbReference type="InterPro" id="IPR003594">
    <property type="entry name" value="HATPase_dom"/>
</dbReference>
<dbReference type="InterPro" id="IPR003661">
    <property type="entry name" value="HisK_dim/P_dom"/>
</dbReference>
<dbReference type="PROSITE" id="PS50109">
    <property type="entry name" value="HIS_KIN"/>
    <property type="match status" value="1"/>
</dbReference>
<name>A0ABW1KBX6_9ACTN</name>
<dbReference type="SUPFAM" id="SSF47384">
    <property type="entry name" value="Homodimeric domain of signal transducing histidine kinase"/>
    <property type="match status" value="1"/>
</dbReference>
<dbReference type="GO" id="GO:0005524">
    <property type="term" value="F:ATP binding"/>
    <property type="evidence" value="ECO:0007669"/>
    <property type="project" value="UniProtKB-KW"/>
</dbReference>
<evidence type="ECO:0000256" key="2">
    <source>
        <dbReference type="ARBA" id="ARBA00004236"/>
    </source>
</evidence>
<keyword evidence="6 10" id="KW-0812">Transmembrane</keyword>
<keyword evidence="8 10" id="KW-1133">Transmembrane helix</keyword>
<dbReference type="CDD" id="cd06225">
    <property type="entry name" value="HAMP"/>
    <property type="match status" value="1"/>
</dbReference>
<evidence type="ECO:0000259" key="12">
    <source>
        <dbReference type="PROSITE" id="PS50885"/>
    </source>
</evidence>
<organism evidence="13 14">
    <name type="scientific">Plantactinospora solaniradicis</name>
    <dbReference type="NCBI Taxonomy" id="1723736"/>
    <lineage>
        <taxon>Bacteria</taxon>
        <taxon>Bacillati</taxon>
        <taxon>Actinomycetota</taxon>
        <taxon>Actinomycetes</taxon>
        <taxon>Micromonosporales</taxon>
        <taxon>Micromonosporaceae</taxon>
        <taxon>Plantactinospora</taxon>
    </lineage>
</organism>
<comment type="subcellular location">
    <subcellularLocation>
        <location evidence="2">Cell membrane</location>
    </subcellularLocation>
</comment>
<keyword evidence="9" id="KW-0902">Two-component regulatory system</keyword>
<comment type="caution">
    <text evidence="13">The sequence shown here is derived from an EMBL/GenBank/DDBJ whole genome shotgun (WGS) entry which is preliminary data.</text>
</comment>
<accession>A0ABW1KBX6</accession>
<dbReference type="Pfam" id="PF00672">
    <property type="entry name" value="HAMP"/>
    <property type="match status" value="1"/>
</dbReference>
<evidence type="ECO:0000256" key="1">
    <source>
        <dbReference type="ARBA" id="ARBA00000085"/>
    </source>
</evidence>
<dbReference type="SUPFAM" id="SSF55874">
    <property type="entry name" value="ATPase domain of HSP90 chaperone/DNA topoisomerase II/histidine kinase"/>
    <property type="match status" value="1"/>
</dbReference>
<reference evidence="14" key="1">
    <citation type="journal article" date="2019" name="Int. J. Syst. Evol. Microbiol.">
        <title>The Global Catalogue of Microorganisms (GCM) 10K type strain sequencing project: providing services to taxonomists for standard genome sequencing and annotation.</title>
        <authorList>
            <consortium name="The Broad Institute Genomics Platform"/>
            <consortium name="The Broad Institute Genome Sequencing Center for Infectious Disease"/>
            <person name="Wu L."/>
            <person name="Ma J."/>
        </authorList>
    </citation>
    <scope>NUCLEOTIDE SEQUENCE [LARGE SCALE GENOMIC DNA]</scope>
    <source>
        <strain evidence="14">ZS-35-S2</strain>
    </source>
</reference>
<dbReference type="PROSITE" id="PS50885">
    <property type="entry name" value="HAMP"/>
    <property type="match status" value="1"/>
</dbReference>
<dbReference type="Gene3D" id="1.10.287.130">
    <property type="match status" value="1"/>
</dbReference>
<evidence type="ECO:0000313" key="14">
    <source>
        <dbReference type="Proteomes" id="UP001596203"/>
    </source>
</evidence>
<dbReference type="InterPro" id="IPR036097">
    <property type="entry name" value="HisK_dim/P_sf"/>
</dbReference>
<dbReference type="SMART" id="SM00387">
    <property type="entry name" value="HATPase_c"/>
    <property type="match status" value="1"/>
</dbReference>
<evidence type="ECO:0000313" key="13">
    <source>
        <dbReference type="EMBL" id="MFC6018751.1"/>
    </source>
</evidence>
<dbReference type="Gene3D" id="6.10.340.10">
    <property type="match status" value="1"/>
</dbReference>
<evidence type="ECO:0000256" key="5">
    <source>
        <dbReference type="ARBA" id="ARBA00022679"/>
    </source>
</evidence>
<feature type="transmembrane region" description="Helical" evidence="10">
    <location>
        <begin position="98"/>
        <end position="119"/>
    </location>
</feature>
<dbReference type="InterPro" id="IPR003660">
    <property type="entry name" value="HAMP_dom"/>
</dbReference>
<dbReference type="CDD" id="cd00082">
    <property type="entry name" value="HisKA"/>
    <property type="match status" value="1"/>
</dbReference>
<evidence type="ECO:0000256" key="7">
    <source>
        <dbReference type="ARBA" id="ARBA00022777"/>
    </source>
</evidence>
<evidence type="ECO:0000256" key="8">
    <source>
        <dbReference type="ARBA" id="ARBA00022989"/>
    </source>
</evidence>
<dbReference type="Proteomes" id="UP001596203">
    <property type="component" value="Unassembled WGS sequence"/>
</dbReference>
<dbReference type="PANTHER" id="PTHR45436:SF5">
    <property type="entry name" value="SENSOR HISTIDINE KINASE TRCS"/>
    <property type="match status" value="1"/>
</dbReference>
<dbReference type="SMART" id="SM00388">
    <property type="entry name" value="HisKA"/>
    <property type="match status" value="1"/>
</dbReference>
<protein>
    <recommendedName>
        <fullName evidence="3">histidine kinase</fullName>
        <ecNumber evidence="3">2.7.13.3</ecNumber>
    </recommendedName>
</protein>
<evidence type="ECO:0000256" key="4">
    <source>
        <dbReference type="ARBA" id="ARBA00022553"/>
    </source>
</evidence>
<evidence type="ECO:0000256" key="10">
    <source>
        <dbReference type="SAM" id="Phobius"/>
    </source>
</evidence>
<dbReference type="Pfam" id="PF02518">
    <property type="entry name" value="HATPase_c"/>
    <property type="match status" value="1"/>
</dbReference>
<evidence type="ECO:0000259" key="11">
    <source>
        <dbReference type="PROSITE" id="PS50109"/>
    </source>
</evidence>
<dbReference type="SMART" id="SM00304">
    <property type="entry name" value="HAMP"/>
    <property type="match status" value="1"/>
</dbReference>
<feature type="domain" description="Histidine kinase" evidence="11">
    <location>
        <begin position="183"/>
        <end position="392"/>
    </location>
</feature>
<dbReference type="InterPro" id="IPR050428">
    <property type="entry name" value="TCS_sensor_his_kinase"/>
</dbReference>
<dbReference type="EC" id="2.7.13.3" evidence="3"/>
<evidence type="ECO:0000256" key="3">
    <source>
        <dbReference type="ARBA" id="ARBA00012438"/>
    </source>
</evidence>
<keyword evidence="14" id="KW-1185">Reference proteome</keyword>
<dbReference type="RefSeq" id="WP_377424416.1">
    <property type="nucleotide sequence ID" value="NZ_JBHSPR010000017.1"/>
</dbReference>
<dbReference type="CDD" id="cd00075">
    <property type="entry name" value="HATPase"/>
    <property type="match status" value="1"/>
</dbReference>
<dbReference type="SUPFAM" id="SSF158472">
    <property type="entry name" value="HAMP domain-like"/>
    <property type="match status" value="1"/>
</dbReference>
<gene>
    <name evidence="13" type="ORF">ACFP2T_21385</name>
</gene>
<keyword evidence="13" id="KW-0547">Nucleotide-binding</keyword>
<proteinExistence type="predicted"/>
<feature type="transmembrane region" description="Helical" evidence="10">
    <location>
        <begin position="21"/>
        <end position="44"/>
    </location>
</feature>
<dbReference type="Pfam" id="PF00512">
    <property type="entry name" value="HisKA"/>
    <property type="match status" value="1"/>
</dbReference>
<evidence type="ECO:0000256" key="9">
    <source>
        <dbReference type="ARBA" id="ARBA00023012"/>
    </source>
</evidence>